<proteinExistence type="predicted"/>
<evidence type="ECO:0000313" key="1">
    <source>
        <dbReference type="EMBL" id="SMR50937.1"/>
    </source>
</evidence>
<dbReference type="Proteomes" id="UP000245764">
    <property type="component" value="Chromosome 4"/>
</dbReference>
<reference evidence="2" key="1">
    <citation type="submission" date="2017-05" db="EMBL/GenBank/DDBJ databases">
        <authorList>
            <person name="Song R."/>
            <person name="Chenine A.L."/>
            <person name="Ruprecht R.M."/>
        </authorList>
    </citation>
    <scope>NUCLEOTIDE SEQUENCE [LARGE SCALE GENOMIC DNA]</scope>
</reference>
<protein>
    <submittedName>
        <fullName evidence="1">Uncharacterized protein</fullName>
    </submittedName>
</protein>
<organism evidence="1 2">
    <name type="scientific">Zymoseptoria tritici ST99CH_1E4</name>
    <dbReference type="NCBI Taxonomy" id="1276532"/>
    <lineage>
        <taxon>Eukaryota</taxon>
        <taxon>Fungi</taxon>
        <taxon>Dikarya</taxon>
        <taxon>Ascomycota</taxon>
        <taxon>Pezizomycotina</taxon>
        <taxon>Dothideomycetes</taxon>
        <taxon>Dothideomycetidae</taxon>
        <taxon>Mycosphaerellales</taxon>
        <taxon>Mycosphaerellaceae</taxon>
        <taxon>Zymoseptoria</taxon>
    </lineage>
</organism>
<gene>
    <name evidence="1" type="ORF">ZT1E4_G5155</name>
</gene>
<sequence>MKACKNELTHVALRASSLLDVESTIGHAQNIIPQFQKLDGYYPTEGKSGLRQISTTIEDIIFDTGDRDIWIQTNGVQGVSRASVIESLAPQFVIPCFPRPMEVLIITENFDDLCGEIPPDEMAKWYNEGLAAMISCKNIYEAAEIFEEERLKFEEMYERDFARRLADHVEGEVLLTREVENYNRRARQPVAISEDEYTWPNMKAIYIDPCVLWQDDGLPVAPKTHLWLQKAIKAGIERGVDVRTRTNVKPLIHRDIFLLTPPNPMALRSSPRRNMNLEDQVFDVFSRQWTTRGCNNCARCDDCHGLFPEELWDEAYRTPEDAQVR</sequence>
<accession>A0A2H1GBI9</accession>
<dbReference type="AlphaFoldDB" id="A0A2H1GBI9"/>
<evidence type="ECO:0000313" key="2">
    <source>
        <dbReference type="Proteomes" id="UP000245764"/>
    </source>
</evidence>
<dbReference type="EMBL" id="LT854256">
    <property type="protein sequence ID" value="SMR50937.1"/>
    <property type="molecule type" value="Genomic_DNA"/>
</dbReference>
<name>A0A2H1GBI9_ZYMTR</name>